<protein>
    <submittedName>
        <fullName evidence="2">Uncharacterized protein</fullName>
    </submittedName>
</protein>
<comment type="caution">
    <text evidence="2">The sequence shown here is derived from an EMBL/GenBank/DDBJ whole genome shotgun (WGS) entry which is preliminary data.</text>
</comment>
<keyword evidence="1" id="KW-0472">Membrane</keyword>
<proteinExistence type="predicted"/>
<organism evidence="2 3">
    <name type="scientific">Shigella flexneri 2a str. 301</name>
    <dbReference type="NCBI Taxonomy" id="198214"/>
    <lineage>
        <taxon>Bacteria</taxon>
        <taxon>Pseudomonadati</taxon>
        <taxon>Pseudomonadota</taxon>
        <taxon>Gammaproteobacteria</taxon>
        <taxon>Enterobacterales</taxon>
        <taxon>Enterobacteriaceae</taxon>
        <taxon>Shigella</taxon>
    </lineage>
</organism>
<dbReference type="Proteomes" id="UP000198358">
    <property type="component" value="Unassembled WGS sequence"/>
</dbReference>
<sequence length="45" mass="5655">MYFIVYLYEINNIQQWRLYEFYHLTLNVHFISVTFHCLLIKLADK</sequence>
<feature type="transmembrane region" description="Helical" evidence="1">
    <location>
        <begin position="21"/>
        <end position="40"/>
    </location>
</feature>
<keyword evidence="1" id="KW-1133">Transmembrane helix</keyword>
<accession>A0AB36PIA3</accession>
<reference evidence="2 3" key="1">
    <citation type="submission" date="2017-04" db="EMBL/GenBank/DDBJ databases">
        <title>Shigella flexneri 2a str. 301 Sequencing.</title>
        <authorList>
            <person name="Zhu Z."/>
        </authorList>
    </citation>
    <scope>NUCLEOTIDE SEQUENCE [LARGE SCALE GENOMIC DNA]</scope>
    <source>
        <strain evidence="2 3">301</strain>
    </source>
</reference>
<evidence type="ECO:0000313" key="3">
    <source>
        <dbReference type="Proteomes" id="UP000198358"/>
    </source>
</evidence>
<dbReference type="AlphaFoldDB" id="A0AB36PIA3"/>
<keyword evidence="1" id="KW-0812">Transmembrane</keyword>
<gene>
    <name evidence="2" type="ORF">SF301_1228</name>
</gene>
<evidence type="ECO:0000313" key="2">
    <source>
        <dbReference type="EMBL" id="OXB29059.1"/>
    </source>
</evidence>
<name>A0AB36PIA3_SHIFL</name>
<evidence type="ECO:0000256" key="1">
    <source>
        <dbReference type="SAM" id="Phobius"/>
    </source>
</evidence>
<dbReference type="EMBL" id="NEDR01000001">
    <property type="protein sequence ID" value="OXB29059.1"/>
    <property type="molecule type" value="Genomic_DNA"/>
</dbReference>